<dbReference type="PANTHER" id="PTHR43124">
    <property type="entry name" value="PURINE EFFLUX PUMP PBUE"/>
    <property type="match status" value="1"/>
</dbReference>
<evidence type="ECO:0000256" key="3">
    <source>
        <dbReference type="ARBA" id="ARBA00022692"/>
    </source>
</evidence>
<dbReference type="EMBL" id="BMHO01000001">
    <property type="protein sequence ID" value="GGD33934.1"/>
    <property type="molecule type" value="Genomic_DNA"/>
</dbReference>
<dbReference type="Pfam" id="PF07690">
    <property type="entry name" value="MFS_1"/>
    <property type="match status" value="1"/>
</dbReference>
<name>A0A916Y7V1_9MICO</name>
<dbReference type="CDD" id="cd17324">
    <property type="entry name" value="MFS_NepI_like"/>
    <property type="match status" value="1"/>
</dbReference>
<keyword evidence="3 6" id="KW-0812">Transmembrane</keyword>
<feature type="transmembrane region" description="Helical" evidence="6">
    <location>
        <begin position="7"/>
        <end position="27"/>
    </location>
</feature>
<keyword evidence="2" id="KW-1003">Cell membrane</keyword>
<dbReference type="AlphaFoldDB" id="A0A916Y7V1"/>
<accession>A0A916Y7V1</accession>
<feature type="transmembrane region" description="Helical" evidence="6">
    <location>
        <begin position="208"/>
        <end position="230"/>
    </location>
</feature>
<evidence type="ECO:0000313" key="9">
    <source>
        <dbReference type="Proteomes" id="UP000633205"/>
    </source>
</evidence>
<evidence type="ECO:0000259" key="7">
    <source>
        <dbReference type="PROSITE" id="PS50850"/>
    </source>
</evidence>
<evidence type="ECO:0000256" key="5">
    <source>
        <dbReference type="ARBA" id="ARBA00023136"/>
    </source>
</evidence>
<evidence type="ECO:0000313" key="8">
    <source>
        <dbReference type="EMBL" id="GGD33934.1"/>
    </source>
</evidence>
<feature type="transmembrane region" description="Helical" evidence="6">
    <location>
        <begin position="165"/>
        <end position="187"/>
    </location>
</feature>
<reference evidence="8" key="2">
    <citation type="submission" date="2020-09" db="EMBL/GenBank/DDBJ databases">
        <authorList>
            <person name="Sun Q."/>
            <person name="Zhou Y."/>
        </authorList>
    </citation>
    <scope>NUCLEOTIDE SEQUENCE</scope>
    <source>
        <strain evidence="8">CGMCC 1.15152</strain>
    </source>
</reference>
<keyword evidence="4 6" id="KW-1133">Transmembrane helix</keyword>
<feature type="transmembrane region" description="Helical" evidence="6">
    <location>
        <begin position="273"/>
        <end position="291"/>
    </location>
</feature>
<evidence type="ECO:0000256" key="6">
    <source>
        <dbReference type="SAM" id="Phobius"/>
    </source>
</evidence>
<dbReference type="GO" id="GO:0022857">
    <property type="term" value="F:transmembrane transporter activity"/>
    <property type="evidence" value="ECO:0007669"/>
    <property type="project" value="InterPro"/>
</dbReference>
<evidence type="ECO:0000256" key="1">
    <source>
        <dbReference type="ARBA" id="ARBA00004651"/>
    </source>
</evidence>
<dbReference type="Gene3D" id="1.20.1250.20">
    <property type="entry name" value="MFS general substrate transporter like domains"/>
    <property type="match status" value="1"/>
</dbReference>
<reference evidence="8" key="1">
    <citation type="journal article" date="2014" name="Int. J. Syst. Evol. Microbiol.">
        <title>Complete genome sequence of Corynebacterium casei LMG S-19264T (=DSM 44701T), isolated from a smear-ripened cheese.</title>
        <authorList>
            <consortium name="US DOE Joint Genome Institute (JGI-PGF)"/>
            <person name="Walter F."/>
            <person name="Albersmeier A."/>
            <person name="Kalinowski J."/>
            <person name="Ruckert C."/>
        </authorList>
    </citation>
    <scope>NUCLEOTIDE SEQUENCE</scope>
    <source>
        <strain evidence="8">CGMCC 1.15152</strain>
    </source>
</reference>
<comment type="subcellular location">
    <subcellularLocation>
        <location evidence="1">Cell membrane</location>
        <topology evidence="1">Multi-pass membrane protein</topology>
    </subcellularLocation>
</comment>
<dbReference type="GO" id="GO:0005886">
    <property type="term" value="C:plasma membrane"/>
    <property type="evidence" value="ECO:0007669"/>
    <property type="project" value="UniProtKB-SubCell"/>
</dbReference>
<protein>
    <submittedName>
        <fullName evidence="8">MFS transporter</fullName>
    </submittedName>
</protein>
<comment type="caution">
    <text evidence="8">The sequence shown here is derived from an EMBL/GenBank/DDBJ whole genome shotgun (WGS) entry which is preliminary data.</text>
</comment>
<proteinExistence type="predicted"/>
<dbReference type="PROSITE" id="PS50850">
    <property type="entry name" value="MFS"/>
    <property type="match status" value="1"/>
</dbReference>
<dbReference type="Proteomes" id="UP000633205">
    <property type="component" value="Unassembled WGS sequence"/>
</dbReference>
<keyword evidence="9" id="KW-1185">Reference proteome</keyword>
<feature type="transmembrane region" description="Helical" evidence="6">
    <location>
        <begin position="242"/>
        <end position="261"/>
    </location>
</feature>
<feature type="transmembrane region" description="Helical" evidence="6">
    <location>
        <begin position="77"/>
        <end position="98"/>
    </location>
</feature>
<feature type="transmembrane region" description="Helical" evidence="6">
    <location>
        <begin position="297"/>
        <end position="316"/>
    </location>
</feature>
<feature type="transmembrane region" description="Helical" evidence="6">
    <location>
        <begin position="337"/>
        <end position="358"/>
    </location>
</feature>
<feature type="domain" description="Major facilitator superfamily (MFS) profile" evidence="7">
    <location>
        <begin position="2"/>
        <end position="391"/>
    </location>
</feature>
<feature type="transmembrane region" description="Helical" evidence="6">
    <location>
        <begin position="110"/>
        <end position="127"/>
    </location>
</feature>
<organism evidence="8 9">
    <name type="scientific">Microbacterium faecale</name>
    <dbReference type="NCBI Taxonomy" id="1804630"/>
    <lineage>
        <taxon>Bacteria</taxon>
        <taxon>Bacillati</taxon>
        <taxon>Actinomycetota</taxon>
        <taxon>Actinomycetes</taxon>
        <taxon>Micrococcales</taxon>
        <taxon>Microbacteriaceae</taxon>
        <taxon>Microbacterium</taxon>
    </lineage>
</organism>
<dbReference type="InterPro" id="IPR011701">
    <property type="entry name" value="MFS"/>
</dbReference>
<dbReference type="SUPFAM" id="SSF103473">
    <property type="entry name" value="MFS general substrate transporter"/>
    <property type="match status" value="1"/>
</dbReference>
<keyword evidence="5 6" id="KW-0472">Membrane</keyword>
<feature type="transmembrane region" description="Helical" evidence="6">
    <location>
        <begin position="364"/>
        <end position="384"/>
    </location>
</feature>
<evidence type="ECO:0000256" key="2">
    <source>
        <dbReference type="ARBA" id="ARBA00022475"/>
    </source>
</evidence>
<gene>
    <name evidence="8" type="ORF">GCM10010915_12900</name>
</gene>
<dbReference type="InterPro" id="IPR020846">
    <property type="entry name" value="MFS_dom"/>
</dbReference>
<feature type="transmembrane region" description="Helical" evidence="6">
    <location>
        <begin position="47"/>
        <end position="70"/>
    </location>
</feature>
<dbReference type="InterPro" id="IPR050189">
    <property type="entry name" value="MFS_Efflux_Transporters"/>
</dbReference>
<dbReference type="PANTHER" id="PTHR43124:SF3">
    <property type="entry name" value="CHLORAMPHENICOL EFFLUX PUMP RV0191"/>
    <property type="match status" value="1"/>
</dbReference>
<feature type="transmembrane region" description="Helical" evidence="6">
    <location>
        <begin position="134"/>
        <end position="153"/>
    </location>
</feature>
<sequence>MALLSMAIGAFGIGMTEFVSMGLLPGIADDLLPTLMAAHPEEGIARAGILISLYALGVVVGAPTIAAIVTRYPRNRVMILLIAALLVGNLLTVIAPTFELAAATRFLSGLPHGAYFGMTTIVASEILGASRRGWGVAMVMTGLTVANVVGVPGGTFLGQHLGWRAAYAVVVLVFVLALIMCARHIPARPGDRGRSFLQELGIFRIPQVWMTVLLGAVGFGAFFSIYSYIATLMTEAAGGPEWAVPIALMSIGLGMVFGNVLGGRLADISVERTLLFGLCAVAVGSALVGALSAWPVALVIALFVFGVLSQITVPSVQLRLLDVAGSYQSIGAALNHSALNIGNSVGAAFGGVVIAAGFGYAAPAWLGVVLSVAGVGIAAWSLALDRRPAPAPA</sequence>
<dbReference type="InterPro" id="IPR036259">
    <property type="entry name" value="MFS_trans_sf"/>
</dbReference>
<evidence type="ECO:0000256" key="4">
    <source>
        <dbReference type="ARBA" id="ARBA00022989"/>
    </source>
</evidence>